<reference evidence="1" key="2">
    <citation type="journal article" date="2021" name="Data Brief">
        <title>Draft genome sequence data of the facultative, thermophilic, xylanolytic bacterium Paenibacillus sp. strain DA-C8.</title>
        <authorList>
            <person name="Chhe C."/>
            <person name="Uke A."/>
            <person name="Baramee S."/>
            <person name="Ungkulpasvich U."/>
            <person name="Tachaapaikoon C."/>
            <person name="Pason P."/>
            <person name="Waeonukul R."/>
            <person name="Ratanakhanokchai K."/>
            <person name="Kosugi A."/>
        </authorList>
    </citation>
    <scope>NUCLEOTIDE SEQUENCE</scope>
    <source>
        <strain evidence="1">DA-C8</strain>
    </source>
</reference>
<name>A0A916QC46_9BACL</name>
<comment type="caution">
    <text evidence="1">The sequence shown here is derived from an EMBL/GenBank/DDBJ whole genome shotgun (WGS) entry which is preliminary data.</text>
</comment>
<accession>A0A916QC46</accession>
<dbReference type="EMBL" id="BMAQ01000008">
    <property type="protein sequence ID" value="GFR37860.1"/>
    <property type="molecule type" value="Genomic_DNA"/>
</dbReference>
<reference evidence="1" key="1">
    <citation type="submission" date="2020-08" db="EMBL/GenBank/DDBJ databases">
        <authorList>
            <person name="Uke A."/>
            <person name="Chhe C."/>
            <person name="Baramee S."/>
            <person name="Kosugi A."/>
        </authorList>
    </citation>
    <scope>NUCLEOTIDE SEQUENCE</scope>
    <source>
        <strain evidence="1">DA-C8</strain>
    </source>
</reference>
<evidence type="ECO:0000313" key="2">
    <source>
        <dbReference type="Proteomes" id="UP000654993"/>
    </source>
</evidence>
<organism evidence="1 2">
    <name type="scientific">Insulibacter thermoxylanivorax</name>
    <dbReference type="NCBI Taxonomy" id="2749268"/>
    <lineage>
        <taxon>Bacteria</taxon>
        <taxon>Bacillati</taxon>
        <taxon>Bacillota</taxon>
        <taxon>Bacilli</taxon>
        <taxon>Bacillales</taxon>
        <taxon>Paenibacillaceae</taxon>
        <taxon>Insulibacter</taxon>
    </lineage>
</organism>
<sequence length="411" mass="47797">MNAKDIAYIRRQFKLDNDRLRVFDIFHVYIMKESSEIYHHECQPFALLERDQQELFMGNFKKVLSGRLDEKLFELHFRTETGTVTELEAGAEHPAGNHSKNHSENHSRRILYQALQAQDVEEWKEQMLRLVDKMLTDFQFAKDTVITFIRGEVYKPAKKREEVTEEYEQDEGYAAKFILCSINTTEQPPKTLVFDYISREFKYQVTVDPIIKLAKPQGGFLYPCVQDGYADVNHVLYAAEKANQPDLRMVEEVLDAELPLTAQQDKEVFEEIVREVAGEELEPSTLAQVYEEIKQYIDEHEEEDEPPKLDVQDVERVLVVSGVEDVTAEKVERAFELVTDDRNYELKAANVLPKFSSKSIKIETQAATIAIRPEDLKYIKQVNMRGKRCLVIEIDEDIVIEGFAIKTEDWE</sequence>
<evidence type="ECO:0008006" key="3">
    <source>
        <dbReference type="Google" id="ProtNLM"/>
    </source>
</evidence>
<gene>
    <name evidence="1" type="ORF">PRECH8_11560</name>
</gene>
<dbReference type="AlphaFoldDB" id="A0A916QC46"/>
<proteinExistence type="predicted"/>
<dbReference type="Pfam" id="PF14199">
    <property type="entry name" value="DUF4317"/>
    <property type="match status" value="2"/>
</dbReference>
<keyword evidence="2" id="KW-1185">Reference proteome</keyword>
<dbReference type="InterPro" id="IPR025466">
    <property type="entry name" value="DUF4317"/>
</dbReference>
<dbReference type="RefSeq" id="WP_200966135.1">
    <property type="nucleotide sequence ID" value="NZ_BMAQ01000008.1"/>
</dbReference>
<protein>
    <recommendedName>
        <fullName evidence="3">DUF4317 family protein</fullName>
    </recommendedName>
</protein>
<dbReference type="Proteomes" id="UP000654993">
    <property type="component" value="Unassembled WGS sequence"/>
</dbReference>
<evidence type="ECO:0000313" key="1">
    <source>
        <dbReference type="EMBL" id="GFR37860.1"/>
    </source>
</evidence>